<dbReference type="AlphaFoldDB" id="A0A916TS07"/>
<evidence type="ECO:0000313" key="4">
    <source>
        <dbReference type="EMBL" id="GGB89209.1"/>
    </source>
</evidence>
<comment type="caution">
    <text evidence="4">The sequence shown here is derived from an EMBL/GenBank/DDBJ whole genome shotgun (WGS) entry which is preliminary data.</text>
</comment>
<feature type="signal peptide" evidence="2">
    <location>
        <begin position="1"/>
        <end position="31"/>
    </location>
</feature>
<dbReference type="Gene3D" id="2.70.70.10">
    <property type="entry name" value="Glucose Permease (Domain IIA)"/>
    <property type="match status" value="1"/>
</dbReference>
<dbReference type="Proteomes" id="UP000608154">
    <property type="component" value="Unassembled WGS sequence"/>
</dbReference>
<dbReference type="GO" id="GO:0004222">
    <property type="term" value="F:metalloendopeptidase activity"/>
    <property type="evidence" value="ECO:0007669"/>
    <property type="project" value="TreeGrafter"/>
</dbReference>
<evidence type="ECO:0000259" key="3">
    <source>
        <dbReference type="Pfam" id="PF01551"/>
    </source>
</evidence>
<dbReference type="InterPro" id="IPR011055">
    <property type="entry name" value="Dup_hybrid_motif"/>
</dbReference>
<feature type="domain" description="M23ase beta-sheet core" evidence="3">
    <location>
        <begin position="125"/>
        <end position="219"/>
    </location>
</feature>
<keyword evidence="5" id="KW-1185">Reference proteome</keyword>
<dbReference type="InterPro" id="IPR050570">
    <property type="entry name" value="Cell_wall_metabolism_enzyme"/>
</dbReference>
<evidence type="ECO:0000256" key="2">
    <source>
        <dbReference type="SAM" id="SignalP"/>
    </source>
</evidence>
<dbReference type="CDD" id="cd12797">
    <property type="entry name" value="M23_peptidase"/>
    <property type="match status" value="1"/>
</dbReference>
<accession>A0A916TS07</accession>
<dbReference type="RefSeq" id="WP_229735805.1">
    <property type="nucleotide sequence ID" value="NZ_BMHK01000002.1"/>
</dbReference>
<proteinExistence type="predicted"/>
<dbReference type="SUPFAM" id="SSF51261">
    <property type="entry name" value="Duplicated hybrid motif"/>
    <property type="match status" value="1"/>
</dbReference>
<dbReference type="PANTHER" id="PTHR21666">
    <property type="entry name" value="PEPTIDASE-RELATED"/>
    <property type="match status" value="1"/>
</dbReference>
<dbReference type="EMBL" id="BMHK01000002">
    <property type="protein sequence ID" value="GGB89209.1"/>
    <property type="molecule type" value="Genomic_DNA"/>
</dbReference>
<reference evidence="4" key="2">
    <citation type="submission" date="2020-09" db="EMBL/GenBank/DDBJ databases">
        <authorList>
            <person name="Sun Q."/>
            <person name="Zhou Y."/>
        </authorList>
    </citation>
    <scope>NUCLEOTIDE SEQUENCE</scope>
    <source>
        <strain evidence="4">CGMCC 1.15095</strain>
    </source>
</reference>
<dbReference type="PANTHER" id="PTHR21666:SF289">
    <property type="entry name" value="L-ALA--D-GLU ENDOPEPTIDASE"/>
    <property type="match status" value="1"/>
</dbReference>
<name>A0A916TS07_9SPHN</name>
<evidence type="ECO:0000256" key="1">
    <source>
        <dbReference type="ARBA" id="ARBA00022729"/>
    </source>
</evidence>
<evidence type="ECO:0000313" key="5">
    <source>
        <dbReference type="Proteomes" id="UP000608154"/>
    </source>
</evidence>
<sequence>MVVTKIFAKLRAVTGIVVAGGFLVAAHPAMANSSASAADIAAPLRAAQSASQSVSGGEDDQFRQLFNSWQNYEETGLAVSKAKPAVGTAGIASVSIPSRDPLGGAERMSSGFGMRDHPVLGGRRAHSGVDLAAPVGTPIHATADGVISKASWFGGYGLFISIEHGGELQTRYGHMSRLNVAEGQKVHKGDVIGYVGSTGRSTGPHLHYEVRVDGAAVNPIPYMQGERLAASAENDAKGG</sequence>
<dbReference type="InterPro" id="IPR016047">
    <property type="entry name" value="M23ase_b-sheet_dom"/>
</dbReference>
<dbReference type="FunFam" id="2.70.70.10:FF:000006">
    <property type="entry name" value="M23 family peptidase"/>
    <property type="match status" value="1"/>
</dbReference>
<organism evidence="4 5">
    <name type="scientific">Novosphingobium endophyticum</name>
    <dbReference type="NCBI Taxonomy" id="1955250"/>
    <lineage>
        <taxon>Bacteria</taxon>
        <taxon>Pseudomonadati</taxon>
        <taxon>Pseudomonadota</taxon>
        <taxon>Alphaproteobacteria</taxon>
        <taxon>Sphingomonadales</taxon>
        <taxon>Sphingomonadaceae</taxon>
        <taxon>Novosphingobium</taxon>
    </lineage>
</organism>
<dbReference type="Pfam" id="PF01551">
    <property type="entry name" value="Peptidase_M23"/>
    <property type="match status" value="1"/>
</dbReference>
<protein>
    <recommendedName>
        <fullName evidence="3">M23ase beta-sheet core domain-containing protein</fullName>
    </recommendedName>
</protein>
<reference evidence="4" key="1">
    <citation type="journal article" date="2014" name="Int. J. Syst. Evol. Microbiol.">
        <title>Complete genome sequence of Corynebacterium casei LMG S-19264T (=DSM 44701T), isolated from a smear-ripened cheese.</title>
        <authorList>
            <consortium name="US DOE Joint Genome Institute (JGI-PGF)"/>
            <person name="Walter F."/>
            <person name="Albersmeier A."/>
            <person name="Kalinowski J."/>
            <person name="Ruckert C."/>
        </authorList>
    </citation>
    <scope>NUCLEOTIDE SEQUENCE</scope>
    <source>
        <strain evidence="4">CGMCC 1.15095</strain>
    </source>
</reference>
<keyword evidence="1 2" id="KW-0732">Signal</keyword>
<gene>
    <name evidence="4" type="ORF">GCM10011494_04430</name>
</gene>
<feature type="chain" id="PRO_5037631824" description="M23ase beta-sheet core domain-containing protein" evidence="2">
    <location>
        <begin position="32"/>
        <end position="239"/>
    </location>
</feature>